<reference evidence="5" key="2">
    <citation type="journal article" date="2021" name="PeerJ">
        <title>Extensive microbial diversity within the chicken gut microbiome revealed by metagenomics and culture.</title>
        <authorList>
            <person name="Gilroy R."/>
            <person name="Ravi A."/>
            <person name="Getino M."/>
            <person name="Pursley I."/>
            <person name="Horton D.L."/>
            <person name="Alikhan N.F."/>
            <person name="Baker D."/>
            <person name="Gharbi K."/>
            <person name="Hall N."/>
            <person name="Watson M."/>
            <person name="Adriaenssens E.M."/>
            <person name="Foster-Nyarko E."/>
            <person name="Jarju S."/>
            <person name="Secka A."/>
            <person name="Antonio M."/>
            <person name="Oren A."/>
            <person name="Chaudhuri R.R."/>
            <person name="La Ragione R."/>
            <person name="Hildebrand F."/>
            <person name="Pallen M.J."/>
        </authorList>
    </citation>
    <scope>NUCLEOTIDE SEQUENCE</scope>
    <source>
        <strain evidence="5">B2-22910</strain>
    </source>
</reference>
<dbReference type="AlphaFoldDB" id="A0A9D9IFH8"/>
<dbReference type="Pfam" id="PF00535">
    <property type="entry name" value="Glycos_transf_2"/>
    <property type="match status" value="1"/>
</dbReference>
<dbReference type="InterPro" id="IPR001173">
    <property type="entry name" value="Glyco_trans_2-like"/>
</dbReference>
<comment type="similarity">
    <text evidence="1">Belongs to the glycosyltransferase 2 family.</text>
</comment>
<evidence type="ECO:0000259" key="4">
    <source>
        <dbReference type="Pfam" id="PF00535"/>
    </source>
</evidence>
<organism evidence="5 6">
    <name type="scientific">Candidatus Cryptobacteroides faecavium</name>
    <dbReference type="NCBI Taxonomy" id="2840762"/>
    <lineage>
        <taxon>Bacteria</taxon>
        <taxon>Pseudomonadati</taxon>
        <taxon>Bacteroidota</taxon>
        <taxon>Bacteroidia</taxon>
        <taxon>Bacteroidales</taxon>
        <taxon>Candidatus Cryptobacteroides</taxon>
    </lineage>
</organism>
<feature type="domain" description="Glycosyltransferase 2-like" evidence="4">
    <location>
        <begin position="8"/>
        <end position="133"/>
    </location>
</feature>
<evidence type="ECO:0000313" key="6">
    <source>
        <dbReference type="Proteomes" id="UP000823603"/>
    </source>
</evidence>
<sequence>MDVKEIAVLMSVYNRKEKTLRCLSLCYEQMDSITRSGKYRFSVYLTEDGCTDGTADAVLEMFPDVHIIHGDGNLFWNRGMCAAWDEAAKSSPDFYLWLNDDTMIRPGAVACLLENSAYLGHRAIVAGTAEDAHGVLSYGGRTRYGRIIQPDPVIPVACDMFNGNLVLVPDYVFRKLGTLDRYYTHSFGDYDYGVRASRAGVTAVVAPGVLAECDRNPVVPQWRNPDVSIRDRYRAIMGPKGRPFKEQFRYDFRAYGPFHAVLHFLSLNFKVIFPVRK</sequence>
<accession>A0A9D9IFH8</accession>
<dbReference type="GO" id="GO:0016757">
    <property type="term" value="F:glycosyltransferase activity"/>
    <property type="evidence" value="ECO:0007669"/>
    <property type="project" value="UniProtKB-KW"/>
</dbReference>
<dbReference type="Proteomes" id="UP000823603">
    <property type="component" value="Unassembled WGS sequence"/>
</dbReference>
<keyword evidence="2" id="KW-0328">Glycosyltransferase</keyword>
<dbReference type="PANTHER" id="PTHR43179:SF12">
    <property type="entry name" value="GALACTOFURANOSYLTRANSFERASE GLFT2"/>
    <property type="match status" value="1"/>
</dbReference>
<evidence type="ECO:0000256" key="3">
    <source>
        <dbReference type="ARBA" id="ARBA00022679"/>
    </source>
</evidence>
<keyword evidence="3" id="KW-0808">Transferase</keyword>
<protein>
    <submittedName>
        <fullName evidence="5">Glycosyltransferase family 2 protein</fullName>
    </submittedName>
</protein>
<proteinExistence type="inferred from homology"/>
<dbReference type="Gene3D" id="3.90.550.10">
    <property type="entry name" value="Spore Coat Polysaccharide Biosynthesis Protein SpsA, Chain A"/>
    <property type="match status" value="1"/>
</dbReference>
<dbReference type="EMBL" id="JADIMB010000042">
    <property type="protein sequence ID" value="MBO8470728.1"/>
    <property type="molecule type" value="Genomic_DNA"/>
</dbReference>
<reference evidence="5" key="1">
    <citation type="submission" date="2020-10" db="EMBL/GenBank/DDBJ databases">
        <authorList>
            <person name="Gilroy R."/>
        </authorList>
    </citation>
    <scope>NUCLEOTIDE SEQUENCE</scope>
    <source>
        <strain evidence="5">B2-22910</strain>
    </source>
</reference>
<gene>
    <name evidence="5" type="ORF">IAB82_02910</name>
</gene>
<name>A0A9D9IFH8_9BACT</name>
<evidence type="ECO:0000256" key="1">
    <source>
        <dbReference type="ARBA" id="ARBA00006739"/>
    </source>
</evidence>
<dbReference type="InterPro" id="IPR029044">
    <property type="entry name" value="Nucleotide-diphossugar_trans"/>
</dbReference>
<comment type="caution">
    <text evidence="5">The sequence shown here is derived from an EMBL/GenBank/DDBJ whole genome shotgun (WGS) entry which is preliminary data.</text>
</comment>
<evidence type="ECO:0000313" key="5">
    <source>
        <dbReference type="EMBL" id="MBO8470728.1"/>
    </source>
</evidence>
<dbReference type="PANTHER" id="PTHR43179">
    <property type="entry name" value="RHAMNOSYLTRANSFERASE WBBL"/>
    <property type="match status" value="1"/>
</dbReference>
<evidence type="ECO:0000256" key="2">
    <source>
        <dbReference type="ARBA" id="ARBA00022676"/>
    </source>
</evidence>
<dbReference type="SUPFAM" id="SSF53448">
    <property type="entry name" value="Nucleotide-diphospho-sugar transferases"/>
    <property type="match status" value="1"/>
</dbReference>